<evidence type="ECO:0000313" key="8">
    <source>
        <dbReference type="Proteomes" id="UP001291309"/>
    </source>
</evidence>
<evidence type="ECO:0000256" key="4">
    <source>
        <dbReference type="ARBA" id="ARBA00022989"/>
    </source>
</evidence>
<evidence type="ECO:0000256" key="1">
    <source>
        <dbReference type="ARBA" id="ARBA00004141"/>
    </source>
</evidence>
<keyword evidence="2" id="KW-0813">Transport</keyword>
<gene>
    <name evidence="7" type="ORF">SYV04_40505</name>
</gene>
<feature type="transmembrane region" description="Helical" evidence="6">
    <location>
        <begin position="311"/>
        <end position="332"/>
    </location>
</feature>
<organism evidence="7 8">
    <name type="scientific">Hyalangium rubrum</name>
    <dbReference type="NCBI Taxonomy" id="3103134"/>
    <lineage>
        <taxon>Bacteria</taxon>
        <taxon>Pseudomonadati</taxon>
        <taxon>Myxococcota</taxon>
        <taxon>Myxococcia</taxon>
        <taxon>Myxococcales</taxon>
        <taxon>Cystobacterineae</taxon>
        <taxon>Archangiaceae</taxon>
        <taxon>Hyalangium</taxon>
    </lineage>
</organism>
<accession>A0ABU5HIS9</accession>
<feature type="transmembrane region" description="Helical" evidence="6">
    <location>
        <begin position="112"/>
        <end position="133"/>
    </location>
</feature>
<keyword evidence="4 6" id="KW-1133">Transmembrane helix</keyword>
<name>A0ABU5HIS9_9BACT</name>
<dbReference type="PANTHER" id="PTHR11101">
    <property type="entry name" value="PHOSPHATE TRANSPORTER"/>
    <property type="match status" value="1"/>
</dbReference>
<dbReference type="RefSeq" id="WP_321551453.1">
    <property type="nucleotide sequence ID" value="NZ_JAXIVS010000023.1"/>
</dbReference>
<dbReference type="EMBL" id="JAXIVS010000023">
    <property type="protein sequence ID" value="MDY7232738.1"/>
    <property type="molecule type" value="Genomic_DNA"/>
</dbReference>
<comment type="subcellular location">
    <subcellularLocation>
        <location evidence="1">Membrane</location>
        <topology evidence="1">Multi-pass membrane protein</topology>
    </subcellularLocation>
</comment>
<protein>
    <submittedName>
        <fullName evidence="7">Inorganic phosphate transporter</fullName>
    </submittedName>
</protein>
<feature type="transmembrane region" description="Helical" evidence="6">
    <location>
        <begin position="84"/>
        <end position="106"/>
    </location>
</feature>
<feature type="transmembrane region" description="Helical" evidence="6">
    <location>
        <begin position="44"/>
        <end position="63"/>
    </location>
</feature>
<keyword evidence="3 6" id="KW-0812">Transmembrane</keyword>
<dbReference type="PANTHER" id="PTHR11101:SF80">
    <property type="entry name" value="PHOSPHATE TRANSPORTER"/>
    <property type="match status" value="1"/>
</dbReference>
<evidence type="ECO:0000256" key="5">
    <source>
        <dbReference type="ARBA" id="ARBA00023136"/>
    </source>
</evidence>
<sequence>MLLISVITIVALALIFDFINGFHDAANSIATVVSTRVLSPNLAVAWAAFFNFIAAFGGGVKVANTMGKGIIDFEMLRAQGSTGVLMVIFSALMGAIVWNLLTWWWGLPSSSSHALAGGMIGATLPVLGPSGLVGSGIAKIVAFIVLSPLIGVTLGTMMMVASTWIVRRSTPLKVDSWFRRLQLVSSAIFSYSHGTNDAQKVMGIIAVVLFGTIWKDREFHIDTWMILSCHAAIALGTFFGGWRIVRTMGHSLTKLAPIGGFCAETGGGVTIIALAKLGIPVSTTHTITGAIVGVGSTKGWRAVKWGMAGRILWAWVFTIPAAALVAVLVYGLTRLVVGLVG</sequence>
<feature type="transmembrane region" description="Helical" evidence="6">
    <location>
        <begin position="140"/>
        <end position="166"/>
    </location>
</feature>
<reference evidence="7 8" key="1">
    <citation type="submission" date="2023-12" db="EMBL/GenBank/DDBJ databases">
        <title>the genome sequence of Hyalangium sp. s54d21.</title>
        <authorList>
            <person name="Zhang X."/>
        </authorList>
    </citation>
    <scope>NUCLEOTIDE SEQUENCE [LARGE SCALE GENOMIC DNA]</scope>
    <source>
        <strain evidence="8">s54d21</strain>
    </source>
</reference>
<evidence type="ECO:0000256" key="6">
    <source>
        <dbReference type="SAM" id="Phobius"/>
    </source>
</evidence>
<dbReference type="Pfam" id="PF01384">
    <property type="entry name" value="PHO4"/>
    <property type="match status" value="1"/>
</dbReference>
<evidence type="ECO:0000313" key="7">
    <source>
        <dbReference type="EMBL" id="MDY7232738.1"/>
    </source>
</evidence>
<keyword evidence="8" id="KW-1185">Reference proteome</keyword>
<keyword evidence="5 6" id="KW-0472">Membrane</keyword>
<dbReference type="Proteomes" id="UP001291309">
    <property type="component" value="Unassembled WGS sequence"/>
</dbReference>
<evidence type="ECO:0000256" key="2">
    <source>
        <dbReference type="ARBA" id="ARBA00022448"/>
    </source>
</evidence>
<proteinExistence type="predicted"/>
<evidence type="ECO:0000256" key="3">
    <source>
        <dbReference type="ARBA" id="ARBA00022692"/>
    </source>
</evidence>
<comment type="caution">
    <text evidence="7">The sequence shown here is derived from an EMBL/GenBank/DDBJ whole genome shotgun (WGS) entry which is preliminary data.</text>
</comment>
<dbReference type="InterPro" id="IPR001204">
    <property type="entry name" value="Phos_transporter"/>
</dbReference>
<feature type="transmembrane region" description="Helical" evidence="6">
    <location>
        <begin position="224"/>
        <end position="245"/>
    </location>
</feature>